<proteinExistence type="predicted"/>
<keyword evidence="2" id="KW-1185">Reference proteome</keyword>
<evidence type="ECO:0000313" key="1">
    <source>
        <dbReference type="EMBL" id="ERN03237.1"/>
    </source>
</evidence>
<dbReference type="EMBL" id="KI394358">
    <property type="protein sequence ID" value="ERN03237.1"/>
    <property type="molecule type" value="Genomic_DNA"/>
</dbReference>
<dbReference type="eggNOG" id="KOG1018">
    <property type="taxonomic scope" value="Eukaryota"/>
</dbReference>
<dbReference type="PANTHER" id="PTHR33559">
    <property type="entry name" value="PROTEASOME ASSEMBLY CHAPERONE 4"/>
    <property type="match status" value="1"/>
</dbReference>
<reference evidence="2" key="1">
    <citation type="journal article" date="2013" name="Science">
        <title>The Amborella genome and the evolution of flowering plants.</title>
        <authorList>
            <consortium name="Amborella Genome Project"/>
        </authorList>
    </citation>
    <scope>NUCLEOTIDE SEQUENCE [LARGE SCALE GENOMIC DNA]</scope>
</reference>
<dbReference type="AlphaFoldDB" id="W1P085"/>
<dbReference type="Gramene" id="ERN03237">
    <property type="protein sequence ID" value="ERN03237"/>
    <property type="gene ID" value="AMTR_s00003p00182170"/>
</dbReference>
<dbReference type="HOGENOM" id="CLU_1857943_0_0_1"/>
<accession>W1P085</accession>
<evidence type="ECO:0000313" key="2">
    <source>
        <dbReference type="Proteomes" id="UP000017836"/>
    </source>
</evidence>
<dbReference type="STRING" id="13333.W1P085"/>
<dbReference type="GO" id="GO:0043248">
    <property type="term" value="P:proteasome assembly"/>
    <property type="evidence" value="ECO:0007669"/>
    <property type="project" value="InterPro"/>
</dbReference>
<dbReference type="PANTHER" id="PTHR33559:SF1">
    <property type="entry name" value="PROTEASOME ASSEMBLY CHAPERONE 4"/>
    <property type="match status" value="1"/>
</dbReference>
<protein>
    <submittedName>
        <fullName evidence="1">Uncharacterized protein</fullName>
    </submittedName>
</protein>
<dbReference type="InterPro" id="IPR032157">
    <property type="entry name" value="PAC4"/>
</dbReference>
<organism evidence="1 2">
    <name type="scientific">Amborella trichopoda</name>
    <dbReference type="NCBI Taxonomy" id="13333"/>
    <lineage>
        <taxon>Eukaryota</taxon>
        <taxon>Viridiplantae</taxon>
        <taxon>Streptophyta</taxon>
        <taxon>Embryophyta</taxon>
        <taxon>Tracheophyta</taxon>
        <taxon>Spermatophyta</taxon>
        <taxon>Magnoliopsida</taxon>
        <taxon>Amborellales</taxon>
        <taxon>Amborellaceae</taxon>
        <taxon>Amborella</taxon>
    </lineage>
</organism>
<name>W1P085_AMBTC</name>
<dbReference type="Pfam" id="PF16093">
    <property type="entry name" value="PAC4"/>
    <property type="match status" value="1"/>
</dbReference>
<gene>
    <name evidence="1" type="ORF">AMTR_s00003p00182170</name>
</gene>
<sequence length="138" mass="15082">MPTRENGGSIVHEIGHLNGDHEGANTFPNEVTEIEKLNLENQKIDSDLQVHCFTEVLHDATLHFQIIRLAKQIYIWIGCKSSKFGHLYAAAPTRPSNLSSVTSLIGGSSDSSGPSIARRLDAALMDLSDYSSSTEDRS</sequence>
<dbReference type="Proteomes" id="UP000017836">
    <property type="component" value="Unassembled WGS sequence"/>
</dbReference>